<feature type="compositionally biased region" description="Low complexity" evidence="1">
    <location>
        <begin position="211"/>
        <end position="221"/>
    </location>
</feature>
<sequence>MAQWSRSVKWEGLRWNGELGFGFYRRGVRRCRFGGRTDLGGQALGLRQRRFRGRCESGDGVDALGGEGGGSDGRFRTTGAQGWRGQGGSGELAWSRWWRGRDRAQRWRQRRPVYAPAPGQGRERDGLARKGKAKGGGGKGALLLPFLGGEAGEARGIGVATLAACGMRRRGHGDAADDSEKGGGLVWRRARTKAVDAAGATVARPQRSAMSGAARGSIGVARSRRGARGKGGRRIQTAAAGIGAEVFGGDSRDVIEFRRLESDLES</sequence>
<feature type="region of interest" description="Disordered" evidence="1">
    <location>
        <begin position="197"/>
        <end position="235"/>
    </location>
</feature>
<feature type="compositionally biased region" description="Gly residues" evidence="1">
    <location>
        <begin position="63"/>
        <end position="72"/>
    </location>
</feature>
<reference evidence="3" key="2">
    <citation type="journal article" date="2008" name="Nucleic Acids Res.">
        <title>The rice annotation project database (RAP-DB): 2008 update.</title>
        <authorList>
            <consortium name="The rice annotation project (RAP)"/>
        </authorList>
    </citation>
    <scope>GENOME REANNOTATION</scope>
    <source>
        <strain evidence="3">cv. Nipponbare</strain>
    </source>
</reference>
<proteinExistence type="predicted"/>
<name>Q7Y0X6_ORYSJ</name>
<feature type="compositionally biased region" description="Basic residues" evidence="1">
    <location>
        <begin position="222"/>
        <end position="233"/>
    </location>
</feature>
<evidence type="ECO:0000313" key="3">
    <source>
        <dbReference type="Proteomes" id="UP000000763"/>
    </source>
</evidence>
<organism evidence="2 3">
    <name type="scientific">Oryza sativa subsp. japonica</name>
    <name type="common">Rice</name>
    <dbReference type="NCBI Taxonomy" id="39947"/>
    <lineage>
        <taxon>Eukaryota</taxon>
        <taxon>Viridiplantae</taxon>
        <taxon>Streptophyta</taxon>
        <taxon>Embryophyta</taxon>
        <taxon>Tracheophyta</taxon>
        <taxon>Spermatophyta</taxon>
        <taxon>Magnoliopsida</taxon>
        <taxon>Liliopsida</taxon>
        <taxon>Poales</taxon>
        <taxon>Poaceae</taxon>
        <taxon>BOP clade</taxon>
        <taxon>Oryzoideae</taxon>
        <taxon>Oryzeae</taxon>
        <taxon>Oryzinae</taxon>
        <taxon>Oryza</taxon>
        <taxon>Oryza sativa</taxon>
    </lineage>
</organism>
<dbReference type="Proteomes" id="UP000000763">
    <property type="component" value="Chromosome 6"/>
</dbReference>
<feature type="region of interest" description="Disordered" evidence="1">
    <location>
        <begin position="114"/>
        <end position="139"/>
    </location>
</feature>
<feature type="region of interest" description="Disordered" evidence="1">
    <location>
        <begin position="58"/>
        <end position="88"/>
    </location>
</feature>
<gene>
    <name evidence="2" type="primary">P0514G12.17</name>
</gene>
<accession>Q7Y0X6</accession>
<dbReference type="EMBL" id="AP000616">
    <property type="protein sequence ID" value="BAC76983.1"/>
    <property type="molecule type" value="Genomic_DNA"/>
</dbReference>
<dbReference type="AlphaFoldDB" id="Q7Y0X6"/>
<protein>
    <submittedName>
        <fullName evidence="2">Uncharacterized protein</fullName>
    </submittedName>
</protein>
<evidence type="ECO:0000256" key="1">
    <source>
        <dbReference type="SAM" id="MobiDB-lite"/>
    </source>
</evidence>
<reference evidence="3" key="1">
    <citation type="journal article" date="2005" name="Nature">
        <title>The map-based sequence of the rice genome.</title>
        <authorList>
            <consortium name="International rice genome sequencing project (IRGSP)"/>
            <person name="Matsumoto T."/>
            <person name="Wu J."/>
            <person name="Kanamori H."/>
            <person name="Katayose Y."/>
            <person name="Fujisawa M."/>
            <person name="Namiki N."/>
            <person name="Mizuno H."/>
            <person name="Yamamoto K."/>
            <person name="Antonio B.A."/>
            <person name="Baba T."/>
            <person name="Sakata K."/>
            <person name="Nagamura Y."/>
            <person name="Aoki H."/>
            <person name="Arikawa K."/>
            <person name="Arita K."/>
            <person name="Bito T."/>
            <person name="Chiden Y."/>
            <person name="Fujitsuka N."/>
            <person name="Fukunaka R."/>
            <person name="Hamada M."/>
            <person name="Harada C."/>
            <person name="Hayashi A."/>
            <person name="Hijishita S."/>
            <person name="Honda M."/>
            <person name="Hosokawa S."/>
            <person name="Ichikawa Y."/>
            <person name="Idonuma A."/>
            <person name="Iijima M."/>
            <person name="Ikeda M."/>
            <person name="Ikeno M."/>
            <person name="Ito K."/>
            <person name="Ito S."/>
            <person name="Ito T."/>
            <person name="Ito Y."/>
            <person name="Ito Y."/>
            <person name="Iwabuchi A."/>
            <person name="Kamiya K."/>
            <person name="Karasawa W."/>
            <person name="Kurita K."/>
            <person name="Katagiri S."/>
            <person name="Kikuta A."/>
            <person name="Kobayashi H."/>
            <person name="Kobayashi N."/>
            <person name="Machita K."/>
            <person name="Maehara T."/>
            <person name="Masukawa M."/>
            <person name="Mizubayashi T."/>
            <person name="Mukai Y."/>
            <person name="Nagasaki H."/>
            <person name="Nagata Y."/>
            <person name="Naito S."/>
            <person name="Nakashima M."/>
            <person name="Nakama Y."/>
            <person name="Nakamichi Y."/>
            <person name="Nakamura M."/>
            <person name="Meguro A."/>
            <person name="Negishi M."/>
            <person name="Ohta I."/>
            <person name="Ohta T."/>
            <person name="Okamoto M."/>
            <person name="Ono N."/>
            <person name="Saji S."/>
            <person name="Sakaguchi M."/>
            <person name="Sakai K."/>
            <person name="Shibata M."/>
            <person name="Shimokawa T."/>
            <person name="Song J."/>
            <person name="Takazaki Y."/>
            <person name="Terasawa K."/>
            <person name="Tsugane M."/>
            <person name="Tsuji K."/>
            <person name="Ueda S."/>
            <person name="Waki K."/>
            <person name="Yamagata H."/>
            <person name="Yamamoto M."/>
            <person name="Yamamoto S."/>
            <person name="Yamane H."/>
            <person name="Yoshiki S."/>
            <person name="Yoshihara R."/>
            <person name="Yukawa K."/>
            <person name="Zhong H."/>
            <person name="Yano M."/>
            <person name="Yuan Q."/>
            <person name="Ouyang S."/>
            <person name="Liu J."/>
            <person name="Jones K.M."/>
            <person name="Gansberger K."/>
            <person name="Moffat K."/>
            <person name="Hill J."/>
            <person name="Bera J."/>
            <person name="Fadrosh D."/>
            <person name="Jin S."/>
            <person name="Johri S."/>
            <person name="Kim M."/>
            <person name="Overton L."/>
            <person name="Reardon M."/>
            <person name="Tsitrin T."/>
            <person name="Vuong H."/>
            <person name="Weaver B."/>
            <person name="Ciecko A."/>
            <person name="Tallon L."/>
            <person name="Jackson J."/>
            <person name="Pai G."/>
            <person name="Aken S.V."/>
            <person name="Utterback T."/>
            <person name="Reidmuller S."/>
            <person name="Feldblyum T."/>
            <person name="Hsiao J."/>
            <person name="Zismann V."/>
            <person name="Iobst S."/>
            <person name="de Vazeille A.R."/>
            <person name="Buell C.R."/>
            <person name="Ying K."/>
            <person name="Li Y."/>
            <person name="Lu T."/>
            <person name="Huang Y."/>
            <person name="Zhao Q."/>
            <person name="Feng Q."/>
            <person name="Zhang L."/>
            <person name="Zhu J."/>
            <person name="Weng Q."/>
            <person name="Mu J."/>
            <person name="Lu Y."/>
            <person name="Fan D."/>
            <person name="Liu Y."/>
            <person name="Guan J."/>
            <person name="Zhang Y."/>
            <person name="Yu S."/>
            <person name="Liu X."/>
            <person name="Zhang Y."/>
            <person name="Hong G."/>
            <person name="Han B."/>
            <person name="Choisne N."/>
            <person name="Demange N."/>
            <person name="Orjeda G."/>
            <person name="Samain S."/>
            <person name="Cattolico L."/>
            <person name="Pelletier E."/>
            <person name="Couloux A."/>
            <person name="Segurens B."/>
            <person name="Wincker P."/>
            <person name="D'Hont A."/>
            <person name="Scarpelli C."/>
            <person name="Weissenbach J."/>
            <person name="Salanoubat M."/>
            <person name="Quetier F."/>
            <person name="Yu Y."/>
            <person name="Kim H.R."/>
            <person name="Rambo T."/>
            <person name="Currie J."/>
            <person name="Collura K."/>
            <person name="Luo M."/>
            <person name="Yang T."/>
            <person name="Ammiraju J.S.S."/>
            <person name="Engler F."/>
            <person name="Soderlund C."/>
            <person name="Wing R.A."/>
            <person name="Palmer L.E."/>
            <person name="de la Bastide M."/>
            <person name="Spiegel L."/>
            <person name="Nascimento L."/>
            <person name="Zutavern T."/>
            <person name="O'Shaughnessy A."/>
            <person name="Dike S."/>
            <person name="Dedhia N."/>
            <person name="Preston R."/>
            <person name="Balija V."/>
            <person name="McCombie W.R."/>
            <person name="Chow T."/>
            <person name="Chen H."/>
            <person name="Chung M."/>
            <person name="Chen C."/>
            <person name="Shaw J."/>
            <person name="Wu H."/>
            <person name="Hsiao K."/>
            <person name="Chao Y."/>
            <person name="Chu M."/>
            <person name="Cheng C."/>
            <person name="Hour A."/>
            <person name="Lee P."/>
            <person name="Lin S."/>
            <person name="Lin Y."/>
            <person name="Liou J."/>
            <person name="Liu S."/>
            <person name="Hsing Y."/>
            <person name="Raghuvanshi S."/>
            <person name="Mohanty A."/>
            <person name="Bharti A.K."/>
            <person name="Gaur A."/>
            <person name="Gupta V."/>
            <person name="Kumar D."/>
            <person name="Ravi V."/>
            <person name="Vij S."/>
            <person name="Kapur A."/>
            <person name="Khurana P."/>
            <person name="Khurana P."/>
            <person name="Khurana J.P."/>
            <person name="Tyagi A.K."/>
            <person name="Gaikwad K."/>
            <person name="Singh A."/>
            <person name="Dalal V."/>
            <person name="Srivastava S."/>
            <person name="Dixit A."/>
            <person name="Pal A.K."/>
            <person name="Ghazi I.A."/>
            <person name="Yadav M."/>
            <person name="Pandit A."/>
            <person name="Bhargava A."/>
            <person name="Sureshbabu K."/>
            <person name="Batra K."/>
            <person name="Sharma T.R."/>
            <person name="Mohapatra T."/>
            <person name="Singh N.K."/>
            <person name="Messing J."/>
            <person name="Nelson A.B."/>
            <person name="Fuks G."/>
            <person name="Kavchok S."/>
            <person name="Keizer G."/>
            <person name="Linton E."/>
            <person name="Llaca V."/>
            <person name="Song R."/>
            <person name="Tanyolac B."/>
            <person name="Young S."/>
            <person name="Ho-Il K."/>
            <person name="Hahn J.H."/>
            <person name="Sangsakoo G."/>
            <person name="Vanavichit A."/>
            <person name="de Mattos Luiz.A.T."/>
            <person name="Zimmer P.D."/>
            <person name="Malone G."/>
            <person name="Dellagostin O."/>
            <person name="de Oliveira A.C."/>
            <person name="Bevan M."/>
            <person name="Bancroft I."/>
            <person name="Minx P."/>
            <person name="Cordum H."/>
            <person name="Wilson R."/>
            <person name="Cheng Z."/>
            <person name="Jin W."/>
            <person name="Jiang J."/>
            <person name="Leong S.A."/>
            <person name="Iwama H."/>
            <person name="Gojobori T."/>
            <person name="Itoh T."/>
            <person name="Niimura Y."/>
            <person name="Fujii Y."/>
            <person name="Habara T."/>
            <person name="Sakai H."/>
            <person name="Sato Y."/>
            <person name="Wilson G."/>
            <person name="Kumar K."/>
            <person name="McCouch S."/>
            <person name="Juretic N."/>
            <person name="Hoen D."/>
            <person name="Wright S."/>
            <person name="Bruskiewich R."/>
            <person name="Bureau T."/>
            <person name="Miyao A."/>
            <person name="Hirochika H."/>
            <person name="Nishikawa T."/>
            <person name="Kadowaki K."/>
            <person name="Sugiura M."/>
            <person name="Burr B."/>
            <person name="Sasaki T."/>
        </authorList>
    </citation>
    <scope>NUCLEOTIDE SEQUENCE [LARGE SCALE GENOMIC DNA]</scope>
    <source>
        <strain evidence="3">cv. Nipponbare</strain>
    </source>
</reference>
<evidence type="ECO:0000313" key="2">
    <source>
        <dbReference type="EMBL" id="BAC76983.1"/>
    </source>
</evidence>